<dbReference type="InterPro" id="IPR034001">
    <property type="entry name" value="ABCG_PDR_1"/>
</dbReference>
<dbReference type="PANTHER" id="PTHR48040">
    <property type="entry name" value="PLEIOTROPIC DRUG RESISTANCE PROTEIN 1-LIKE ISOFORM X1"/>
    <property type="match status" value="1"/>
</dbReference>
<dbReference type="Pfam" id="PF00005">
    <property type="entry name" value="ABC_tran"/>
    <property type="match status" value="1"/>
</dbReference>
<evidence type="ECO:0000313" key="13">
    <source>
        <dbReference type="Proteomes" id="UP000729402"/>
    </source>
</evidence>
<organism evidence="12 13">
    <name type="scientific">Zizania palustris</name>
    <name type="common">Northern wild rice</name>
    <dbReference type="NCBI Taxonomy" id="103762"/>
    <lineage>
        <taxon>Eukaryota</taxon>
        <taxon>Viridiplantae</taxon>
        <taxon>Streptophyta</taxon>
        <taxon>Embryophyta</taxon>
        <taxon>Tracheophyta</taxon>
        <taxon>Spermatophyta</taxon>
        <taxon>Magnoliopsida</taxon>
        <taxon>Liliopsida</taxon>
        <taxon>Poales</taxon>
        <taxon>Poaceae</taxon>
        <taxon>BOP clade</taxon>
        <taxon>Oryzoideae</taxon>
        <taxon>Oryzeae</taxon>
        <taxon>Zizaniinae</taxon>
        <taxon>Zizania</taxon>
    </lineage>
</organism>
<evidence type="ECO:0000256" key="7">
    <source>
        <dbReference type="ARBA" id="ARBA00022840"/>
    </source>
</evidence>
<dbReference type="Pfam" id="PF14510">
    <property type="entry name" value="ABC_trans_N"/>
    <property type="match status" value="1"/>
</dbReference>
<evidence type="ECO:0000256" key="5">
    <source>
        <dbReference type="ARBA" id="ARBA00022737"/>
    </source>
</evidence>
<dbReference type="GO" id="GO:0140359">
    <property type="term" value="F:ABC-type transporter activity"/>
    <property type="evidence" value="ECO:0007669"/>
    <property type="project" value="InterPro"/>
</dbReference>
<dbReference type="GO" id="GO:0016887">
    <property type="term" value="F:ATP hydrolysis activity"/>
    <property type="evidence" value="ECO:0007669"/>
    <property type="project" value="InterPro"/>
</dbReference>
<evidence type="ECO:0000313" key="12">
    <source>
        <dbReference type="EMBL" id="KAG8046966.1"/>
    </source>
</evidence>
<dbReference type="InterPro" id="IPR003439">
    <property type="entry name" value="ABC_transporter-like_ATP-bd"/>
</dbReference>
<evidence type="ECO:0000256" key="10">
    <source>
        <dbReference type="SAM" id="MobiDB-lite"/>
    </source>
</evidence>
<proteinExistence type="inferred from homology"/>
<comment type="caution">
    <text evidence="12">The sequence shown here is derived from an EMBL/GenBank/DDBJ whole genome shotgun (WGS) entry which is preliminary data.</text>
</comment>
<keyword evidence="6" id="KW-0547">Nucleotide-binding</keyword>
<evidence type="ECO:0000256" key="4">
    <source>
        <dbReference type="ARBA" id="ARBA00022692"/>
    </source>
</evidence>
<gene>
    <name evidence="12" type="ORF">GUJ93_ZPchr0008g12496</name>
</gene>
<keyword evidence="7" id="KW-0067">ATP-binding</keyword>
<dbReference type="AlphaFoldDB" id="A0A8J5V4H8"/>
<dbReference type="InterPro" id="IPR003593">
    <property type="entry name" value="AAA+_ATPase"/>
</dbReference>
<keyword evidence="3" id="KW-0813">Transport</keyword>
<dbReference type="EMBL" id="JAAALK010000290">
    <property type="protein sequence ID" value="KAG8046966.1"/>
    <property type="molecule type" value="Genomic_DNA"/>
</dbReference>
<accession>A0A8J5V4H8</accession>
<keyword evidence="5" id="KW-0677">Repeat</keyword>
<keyword evidence="9" id="KW-0472">Membrane</keyword>
<keyword evidence="13" id="KW-1185">Reference proteome</keyword>
<keyword evidence="4" id="KW-0812">Transmembrane</keyword>
<dbReference type="Pfam" id="PF19055">
    <property type="entry name" value="ABC2_membrane_7"/>
    <property type="match status" value="1"/>
</dbReference>
<dbReference type="GO" id="GO:0016020">
    <property type="term" value="C:membrane"/>
    <property type="evidence" value="ECO:0007669"/>
    <property type="project" value="UniProtKB-SubCell"/>
</dbReference>
<comment type="subcellular location">
    <subcellularLocation>
        <location evidence="1">Membrane</location>
        <topology evidence="1">Multi-pass membrane protein</topology>
    </subcellularLocation>
</comment>
<feature type="compositionally biased region" description="Polar residues" evidence="10">
    <location>
        <begin position="1"/>
        <end position="14"/>
    </location>
</feature>
<name>A0A8J5V4H8_ZIZPA</name>
<feature type="region of interest" description="Disordered" evidence="10">
    <location>
        <begin position="1"/>
        <end position="61"/>
    </location>
</feature>
<evidence type="ECO:0000256" key="2">
    <source>
        <dbReference type="ARBA" id="ARBA00006012"/>
    </source>
</evidence>
<dbReference type="CDD" id="cd03233">
    <property type="entry name" value="ABCG_PDR_domain1"/>
    <property type="match status" value="1"/>
</dbReference>
<dbReference type="FunFam" id="3.40.50.300:FF:000179">
    <property type="entry name" value="ABC transporter G family member 34"/>
    <property type="match status" value="1"/>
</dbReference>
<feature type="domain" description="ABC transporter" evidence="11">
    <location>
        <begin position="176"/>
        <end position="453"/>
    </location>
</feature>
<reference evidence="12" key="2">
    <citation type="submission" date="2021-02" db="EMBL/GenBank/DDBJ databases">
        <authorList>
            <person name="Kimball J.A."/>
            <person name="Haas M.W."/>
            <person name="Macchietto M."/>
            <person name="Kono T."/>
            <person name="Duquette J."/>
            <person name="Shao M."/>
        </authorList>
    </citation>
    <scope>NUCLEOTIDE SEQUENCE</scope>
    <source>
        <tissue evidence="12">Fresh leaf tissue</tissue>
    </source>
</reference>
<evidence type="ECO:0000259" key="11">
    <source>
        <dbReference type="PROSITE" id="PS50893"/>
    </source>
</evidence>
<comment type="similarity">
    <text evidence="2">Belongs to the ABC transporter superfamily. ABCG family. PDR (TC 3.A.1.205) subfamily.</text>
</comment>
<dbReference type="OrthoDB" id="66620at2759"/>
<evidence type="ECO:0000256" key="9">
    <source>
        <dbReference type="ARBA" id="ARBA00023136"/>
    </source>
</evidence>
<feature type="compositionally biased region" description="Low complexity" evidence="10">
    <location>
        <begin position="15"/>
        <end position="33"/>
    </location>
</feature>
<protein>
    <recommendedName>
        <fullName evidence="11">ABC transporter domain-containing protein</fullName>
    </recommendedName>
</protein>
<sequence>MASASETTGHQNIVASASASRRSLSWGSSISQSFRHAAEAQADDPFGRTQSQQGHDDDEENLRWAALEKLPTYDRMRRGVIRSALLHGGPAPDAAANKMELIDIEKLAAGNHVGRALLERLLQDDSERFLRRLRDRIDMVGIELPAIEVRYEQLSIQADVFVGSRALPTLSNAATNFLQGLIGRFGSSNKRTINILQQVNGILKPSRMTLLLGPPSSGKSTLMRALTGKLDKNLKVSGNITYCGHTLSEFYPERTSAYVSQYDLHNAEMTVRETLDFSRRCLGVGARYDMLAELARRERNAGIKPDPEIDAFMKATAVQGHQTNIITDVTLKVLGLDICSDIIIGDEMIRGISGGQKKRVTTGEMLTGPARALFMDEISTGLDSSSTFQIVKYIGHLVHVMNETVMISLLQPPPETYNLFDDIILLSEGYVVYHGPRENILEFFESAGFRCPQRKGVADFLQEVTSRKDQRQYWCVDHQEQQQYRYVSVPEFAERFRSFHAGQQMSRCTRSCRFRSTNPRPIRPR</sequence>
<evidence type="ECO:0000256" key="8">
    <source>
        <dbReference type="ARBA" id="ARBA00022989"/>
    </source>
</evidence>
<dbReference type="GO" id="GO:0005524">
    <property type="term" value="F:ATP binding"/>
    <property type="evidence" value="ECO:0007669"/>
    <property type="project" value="UniProtKB-KW"/>
</dbReference>
<dbReference type="InterPro" id="IPR029481">
    <property type="entry name" value="ABC_trans_N"/>
</dbReference>
<evidence type="ECO:0000256" key="1">
    <source>
        <dbReference type="ARBA" id="ARBA00004141"/>
    </source>
</evidence>
<evidence type="ECO:0000256" key="3">
    <source>
        <dbReference type="ARBA" id="ARBA00022448"/>
    </source>
</evidence>
<dbReference type="PANTHER" id="PTHR48040:SF55">
    <property type="entry name" value="OS02G0318500 PROTEIN"/>
    <property type="match status" value="1"/>
</dbReference>
<dbReference type="Proteomes" id="UP000729402">
    <property type="component" value="Unassembled WGS sequence"/>
</dbReference>
<keyword evidence="8" id="KW-1133">Transmembrane helix</keyword>
<dbReference type="InterPro" id="IPR043926">
    <property type="entry name" value="ABCG_dom"/>
</dbReference>
<dbReference type="PROSITE" id="PS50893">
    <property type="entry name" value="ABC_TRANSPORTER_2"/>
    <property type="match status" value="1"/>
</dbReference>
<dbReference type="SMART" id="SM00382">
    <property type="entry name" value="AAA"/>
    <property type="match status" value="1"/>
</dbReference>
<reference evidence="12" key="1">
    <citation type="journal article" date="2021" name="bioRxiv">
        <title>Whole Genome Assembly and Annotation of Northern Wild Rice, Zizania palustris L., Supports a Whole Genome Duplication in the Zizania Genus.</title>
        <authorList>
            <person name="Haas M."/>
            <person name="Kono T."/>
            <person name="Macchietto M."/>
            <person name="Millas R."/>
            <person name="McGilp L."/>
            <person name="Shao M."/>
            <person name="Duquette J."/>
            <person name="Hirsch C.N."/>
            <person name="Kimball J."/>
        </authorList>
    </citation>
    <scope>NUCLEOTIDE SEQUENCE</scope>
    <source>
        <tissue evidence="12">Fresh leaf tissue</tissue>
    </source>
</reference>
<evidence type="ECO:0000256" key="6">
    <source>
        <dbReference type="ARBA" id="ARBA00022741"/>
    </source>
</evidence>